<accession>A0A2Z2M6N7</accession>
<keyword evidence="5" id="KW-1185">Reference proteome</keyword>
<dbReference type="Gene3D" id="3.40.50.2000">
    <property type="entry name" value="Glycogen Phosphorylase B"/>
    <property type="match status" value="1"/>
</dbReference>
<dbReference type="PANTHER" id="PTHR12526:SF510">
    <property type="entry name" value="D-INOSITOL 3-PHOSPHATE GLYCOSYLTRANSFERASE"/>
    <property type="match status" value="1"/>
</dbReference>
<dbReference type="OrthoDB" id="132546at2157"/>
<gene>
    <name evidence="4" type="ORF">A3K92_00010</name>
</gene>
<reference evidence="4 5" key="1">
    <citation type="submission" date="2016-03" db="EMBL/GenBank/DDBJ databases">
        <title>Complete genome sequence of Thermococcus gorgonarius.</title>
        <authorList>
            <person name="Oger P.M."/>
        </authorList>
    </citation>
    <scope>NUCLEOTIDE SEQUENCE [LARGE SCALE GENOMIC DNA]</scope>
    <source>
        <strain evidence="4 5">W-12</strain>
    </source>
</reference>
<sequence length="343" mass="39788">MNIFVHRVGVKGGAQLVMKKVVEVLDKLRDEFDLYIVCSLDGIDECKLCDEVFNYNQLLPSSFGDVVSNLLLQRKLSSKHFDIVITHSLLPPNLVNNSQYTITFDGRDWSDFIKTRNLVGKLVEYIPWRIREVQYKNSVIFLINPENRDYYFRLHPQKVFFVPNGVDVGLVSSIPPVPKVYDFGFLGRFSPEKNPYLVMEAFKNTRFSGIMIGANDNYKVGNIYIKKFMKRKDALREIKKARIGILPSLHEGFPLVLLEFLVLGIPVIVSDSVKTPVDTFVIKFKCCDRDSLLSTFLHVYDNYPYYQKKALKNRRIIIKKFNWEKTLESSLRRVIAEVKMSSY</sequence>
<dbReference type="GeneID" id="33330884"/>
<dbReference type="EMBL" id="CP014855">
    <property type="protein sequence ID" value="ASI99974.1"/>
    <property type="molecule type" value="Genomic_DNA"/>
</dbReference>
<dbReference type="AlphaFoldDB" id="A0A2Z2M6N7"/>
<dbReference type="Pfam" id="PF00534">
    <property type="entry name" value="Glycos_transf_1"/>
    <property type="match status" value="1"/>
</dbReference>
<dbReference type="CDD" id="cd03801">
    <property type="entry name" value="GT4_PimA-like"/>
    <property type="match status" value="1"/>
</dbReference>
<evidence type="ECO:0000313" key="5">
    <source>
        <dbReference type="Proteomes" id="UP000250134"/>
    </source>
</evidence>
<dbReference type="RefSeq" id="WP_157722388.1">
    <property type="nucleotide sequence ID" value="NZ_CP014855.1"/>
</dbReference>
<evidence type="ECO:0000256" key="2">
    <source>
        <dbReference type="ARBA" id="ARBA00022679"/>
    </source>
</evidence>
<evidence type="ECO:0000256" key="1">
    <source>
        <dbReference type="ARBA" id="ARBA00022676"/>
    </source>
</evidence>
<feature type="domain" description="Glycosyl transferase family 1" evidence="3">
    <location>
        <begin position="181"/>
        <end position="279"/>
    </location>
</feature>
<keyword evidence="1" id="KW-0328">Glycosyltransferase</keyword>
<dbReference type="KEGG" id="tgg:A3K92_00010"/>
<protein>
    <recommendedName>
        <fullName evidence="3">Glycosyl transferase family 1 domain-containing protein</fullName>
    </recommendedName>
</protein>
<organism evidence="4 5">
    <name type="scientific">Thermococcus gorgonarius</name>
    <dbReference type="NCBI Taxonomy" id="71997"/>
    <lineage>
        <taxon>Archaea</taxon>
        <taxon>Methanobacteriati</taxon>
        <taxon>Methanobacteriota</taxon>
        <taxon>Thermococci</taxon>
        <taxon>Thermococcales</taxon>
        <taxon>Thermococcaceae</taxon>
        <taxon>Thermococcus</taxon>
    </lineage>
</organism>
<dbReference type="SUPFAM" id="SSF53756">
    <property type="entry name" value="UDP-Glycosyltransferase/glycogen phosphorylase"/>
    <property type="match status" value="1"/>
</dbReference>
<proteinExistence type="predicted"/>
<dbReference type="GO" id="GO:0016757">
    <property type="term" value="F:glycosyltransferase activity"/>
    <property type="evidence" value="ECO:0007669"/>
    <property type="project" value="UniProtKB-KW"/>
</dbReference>
<keyword evidence="2" id="KW-0808">Transferase</keyword>
<name>A0A2Z2M6N7_THEGO</name>
<dbReference type="PANTHER" id="PTHR12526">
    <property type="entry name" value="GLYCOSYLTRANSFERASE"/>
    <property type="match status" value="1"/>
</dbReference>
<evidence type="ECO:0000313" key="4">
    <source>
        <dbReference type="EMBL" id="ASI99974.1"/>
    </source>
</evidence>
<dbReference type="InterPro" id="IPR001296">
    <property type="entry name" value="Glyco_trans_1"/>
</dbReference>
<evidence type="ECO:0000259" key="3">
    <source>
        <dbReference type="Pfam" id="PF00534"/>
    </source>
</evidence>
<dbReference type="Proteomes" id="UP000250134">
    <property type="component" value="Chromosome"/>
</dbReference>